<feature type="chain" id="PRO_5031239146" description="Lipoprotein" evidence="1">
    <location>
        <begin position="22"/>
        <end position="283"/>
    </location>
</feature>
<protein>
    <recommendedName>
        <fullName evidence="3">Lipoprotein</fullName>
    </recommendedName>
</protein>
<reference evidence="2" key="1">
    <citation type="journal article" date="2020" name="mSystems">
        <title>Genome- and Community-Level Interaction Insights into Carbon Utilization and Element Cycling Functions of Hydrothermarchaeota in Hydrothermal Sediment.</title>
        <authorList>
            <person name="Zhou Z."/>
            <person name="Liu Y."/>
            <person name="Xu W."/>
            <person name="Pan J."/>
            <person name="Luo Z.H."/>
            <person name="Li M."/>
        </authorList>
    </citation>
    <scope>NUCLEOTIDE SEQUENCE [LARGE SCALE GENOMIC DNA]</scope>
    <source>
        <strain evidence="2">SpSt-855</strain>
    </source>
</reference>
<keyword evidence="1" id="KW-0732">Signal</keyword>
<accession>A0A7V4XRD8</accession>
<evidence type="ECO:0008006" key="3">
    <source>
        <dbReference type="Google" id="ProtNLM"/>
    </source>
</evidence>
<feature type="signal peptide" evidence="1">
    <location>
        <begin position="1"/>
        <end position="21"/>
    </location>
</feature>
<dbReference type="EMBL" id="DTKL01000019">
    <property type="protein sequence ID" value="HGY93769.1"/>
    <property type="molecule type" value="Genomic_DNA"/>
</dbReference>
<proteinExistence type="predicted"/>
<comment type="caution">
    <text evidence="2">The sequence shown here is derived from an EMBL/GenBank/DDBJ whole genome shotgun (WGS) entry which is preliminary data.</text>
</comment>
<evidence type="ECO:0000313" key="2">
    <source>
        <dbReference type="EMBL" id="HGY93769.1"/>
    </source>
</evidence>
<name>A0A7V4XRD8_9BACT</name>
<sequence>MLRALVVLTIFTLQAVAQANAQEMNAARVMQQLRISVKEMTSALPDITCHEQVTSTRAVRGKVRTRQHFEYLLTVTHPAKTGEDFPEQRKLLTFDGKPVRKGKGRSPVFSIIDGFGTTWSGVLAPEHAPCQIDTAREIMMNGEKVIELDVRVNPNALSLPACHGDQDDPNKTATFWISPRTGRLLRAHVHHPHGKVTRTRLLFGIPHSMGLVSTTHPYVDINIETHYSAVQFGPDLTVIPNMVDATVIYLKKPDVRLTYQAVNSDCHRFVATVKIVPNEKPTQ</sequence>
<dbReference type="AlphaFoldDB" id="A0A7V4XRD8"/>
<organism evidence="2">
    <name type="scientific">Acidobacterium capsulatum</name>
    <dbReference type="NCBI Taxonomy" id="33075"/>
    <lineage>
        <taxon>Bacteria</taxon>
        <taxon>Pseudomonadati</taxon>
        <taxon>Acidobacteriota</taxon>
        <taxon>Terriglobia</taxon>
        <taxon>Terriglobales</taxon>
        <taxon>Acidobacteriaceae</taxon>
        <taxon>Acidobacterium</taxon>
    </lineage>
</organism>
<evidence type="ECO:0000256" key="1">
    <source>
        <dbReference type="SAM" id="SignalP"/>
    </source>
</evidence>
<gene>
    <name evidence="2" type="ORF">ENW50_03645</name>
</gene>